<dbReference type="InterPro" id="IPR036871">
    <property type="entry name" value="PX_dom_sf"/>
</dbReference>
<dbReference type="AlphaFoldDB" id="A0A914XSF8"/>
<protein>
    <submittedName>
        <fullName evidence="6">PH domain-containing protein</fullName>
    </submittedName>
</protein>
<evidence type="ECO:0000256" key="3">
    <source>
        <dbReference type="ARBA" id="ARBA00023098"/>
    </source>
</evidence>
<keyword evidence="5" id="KW-1185">Reference proteome</keyword>
<evidence type="ECO:0000256" key="2">
    <source>
        <dbReference type="ARBA" id="ARBA00022737"/>
    </source>
</evidence>
<dbReference type="SUPFAM" id="SSF50729">
    <property type="entry name" value="PH domain-like"/>
    <property type="match status" value="1"/>
</dbReference>
<dbReference type="GO" id="GO:0009395">
    <property type="term" value="P:phospholipid catabolic process"/>
    <property type="evidence" value="ECO:0007669"/>
    <property type="project" value="TreeGrafter"/>
</dbReference>
<dbReference type="GO" id="GO:0060627">
    <property type="term" value="P:regulation of vesicle-mediated transport"/>
    <property type="evidence" value="ECO:0007669"/>
    <property type="project" value="TreeGrafter"/>
</dbReference>
<evidence type="ECO:0000256" key="1">
    <source>
        <dbReference type="ARBA" id="ARBA00000798"/>
    </source>
</evidence>
<dbReference type="WBParaSite" id="PSU_v2.g10914.t1">
    <property type="protein sequence ID" value="PSU_v2.g10914.t1"/>
    <property type="gene ID" value="PSU_v2.g10914"/>
</dbReference>
<organism evidence="5 6">
    <name type="scientific">Panagrolaimus superbus</name>
    <dbReference type="NCBI Taxonomy" id="310955"/>
    <lineage>
        <taxon>Eukaryota</taxon>
        <taxon>Metazoa</taxon>
        <taxon>Ecdysozoa</taxon>
        <taxon>Nematoda</taxon>
        <taxon>Chromadorea</taxon>
        <taxon>Rhabditida</taxon>
        <taxon>Tylenchina</taxon>
        <taxon>Panagrolaimomorpha</taxon>
        <taxon>Panagrolaimoidea</taxon>
        <taxon>Panagrolaimidae</taxon>
        <taxon>Panagrolaimus</taxon>
    </lineage>
</organism>
<comment type="catalytic activity">
    <reaction evidence="1">
        <text>a 1,2-diacyl-sn-glycero-3-phosphocholine + H2O = a 1,2-diacyl-sn-glycero-3-phosphate + choline + H(+)</text>
        <dbReference type="Rhea" id="RHEA:14445"/>
        <dbReference type="ChEBI" id="CHEBI:15354"/>
        <dbReference type="ChEBI" id="CHEBI:15377"/>
        <dbReference type="ChEBI" id="CHEBI:15378"/>
        <dbReference type="ChEBI" id="CHEBI:57643"/>
        <dbReference type="ChEBI" id="CHEBI:58608"/>
        <dbReference type="EC" id="3.1.4.4"/>
    </reaction>
</comment>
<keyword evidence="2" id="KW-0677">Repeat</keyword>
<keyword evidence="3" id="KW-0443">Lipid metabolism</keyword>
<sequence length="353" mass="41970">MEHCNECPYQWPSNIDSEDFARNNGNTERKKEHKKIKLPEFPKNIPKDQITERTIKIEAWLQSIIEIPEVRDFNETAKFLEVSRFSFTKDIGEKSHEGIVKKRIAAGGEVYMDCSQMCLHYFIPKTKRWLIVKDSYLFYIGQRKENIRLVILMDEKFKIKPRNEGMTGFSSTEFVIINEDYKIYIKCTRKEEAMQWKLAIRNVTESTGALWLEQKRFRSTYPIRAKENINFCQTFIDGCDFWERAAEMMERAREEIFIGNWWLTPEMFLKKPINFGNRWRLDHILKRAAERGVRVFVLLFKEFGQGQCSQYCKRTLQNLHANIKVIRHPEHEPGTGVFLWSHHEKLLSGEINL</sequence>
<evidence type="ECO:0000259" key="4">
    <source>
        <dbReference type="SMART" id="SM00233"/>
    </source>
</evidence>
<dbReference type="InterPro" id="IPR015679">
    <property type="entry name" value="PLipase_D_fam"/>
</dbReference>
<dbReference type="Gene3D" id="3.30.1520.10">
    <property type="entry name" value="Phox-like domain"/>
    <property type="match status" value="1"/>
</dbReference>
<dbReference type="Proteomes" id="UP000887577">
    <property type="component" value="Unplaced"/>
</dbReference>
<reference evidence="6" key="1">
    <citation type="submission" date="2022-11" db="UniProtKB">
        <authorList>
            <consortium name="WormBaseParasite"/>
        </authorList>
    </citation>
    <scope>IDENTIFICATION</scope>
</reference>
<dbReference type="InterPro" id="IPR001849">
    <property type="entry name" value="PH_domain"/>
</dbReference>
<evidence type="ECO:0000313" key="6">
    <source>
        <dbReference type="WBParaSite" id="PSU_v2.g10914.t1"/>
    </source>
</evidence>
<dbReference type="Gene3D" id="3.30.870.10">
    <property type="entry name" value="Endonuclease Chain A"/>
    <property type="match status" value="1"/>
</dbReference>
<feature type="domain" description="PH" evidence="4">
    <location>
        <begin position="94"/>
        <end position="207"/>
    </location>
</feature>
<proteinExistence type="predicted"/>
<dbReference type="InterPro" id="IPR011993">
    <property type="entry name" value="PH-like_dom_sf"/>
</dbReference>
<dbReference type="GO" id="GO:0004630">
    <property type="term" value="F:phospholipase D activity"/>
    <property type="evidence" value="ECO:0007669"/>
    <property type="project" value="UniProtKB-EC"/>
</dbReference>
<dbReference type="PANTHER" id="PTHR18896">
    <property type="entry name" value="PHOSPHOLIPASE D"/>
    <property type="match status" value="1"/>
</dbReference>
<dbReference type="SUPFAM" id="SSF56024">
    <property type="entry name" value="Phospholipase D/nuclease"/>
    <property type="match status" value="1"/>
</dbReference>
<dbReference type="PANTHER" id="PTHR18896:SF76">
    <property type="entry name" value="PHOSPHOLIPASE"/>
    <property type="match status" value="1"/>
</dbReference>
<dbReference type="SUPFAM" id="SSF64268">
    <property type="entry name" value="PX domain"/>
    <property type="match status" value="1"/>
</dbReference>
<dbReference type="GO" id="GO:0035091">
    <property type="term" value="F:phosphatidylinositol binding"/>
    <property type="evidence" value="ECO:0007669"/>
    <property type="project" value="InterPro"/>
</dbReference>
<dbReference type="Gene3D" id="2.30.29.30">
    <property type="entry name" value="Pleckstrin-homology domain (PH domain)/Phosphotyrosine-binding domain (PTB)"/>
    <property type="match status" value="1"/>
</dbReference>
<evidence type="ECO:0000313" key="5">
    <source>
        <dbReference type="Proteomes" id="UP000887577"/>
    </source>
</evidence>
<accession>A0A914XSF8</accession>
<dbReference type="SMART" id="SM00233">
    <property type="entry name" value="PH"/>
    <property type="match status" value="1"/>
</dbReference>
<name>A0A914XSF8_9BILA</name>